<dbReference type="PANTHER" id="PTHR11985">
    <property type="entry name" value="GLYCEROL-3-PHOSPHATE DEHYDROGENASE"/>
    <property type="match status" value="1"/>
</dbReference>
<dbReference type="SUPFAM" id="SSF51905">
    <property type="entry name" value="FAD/NAD(P)-binding domain"/>
    <property type="match status" value="1"/>
</dbReference>
<evidence type="ECO:0000256" key="4">
    <source>
        <dbReference type="ARBA" id="ARBA00022798"/>
    </source>
</evidence>
<organism evidence="9">
    <name type="scientific">freshwater metagenome</name>
    <dbReference type="NCBI Taxonomy" id="449393"/>
    <lineage>
        <taxon>unclassified sequences</taxon>
        <taxon>metagenomes</taxon>
        <taxon>ecological metagenomes</taxon>
    </lineage>
</organism>
<dbReference type="PROSITE" id="PS00977">
    <property type="entry name" value="FAD_G3PDH_1"/>
    <property type="match status" value="1"/>
</dbReference>
<feature type="domain" description="Alpha-glycerophosphate oxidase C-terminal" evidence="8">
    <location>
        <begin position="411"/>
        <end position="514"/>
    </location>
</feature>
<dbReference type="InterPro" id="IPR036188">
    <property type="entry name" value="FAD/NAD-bd_sf"/>
</dbReference>
<evidence type="ECO:0000256" key="2">
    <source>
        <dbReference type="ARBA" id="ARBA00007330"/>
    </source>
</evidence>
<dbReference type="GO" id="GO:0006071">
    <property type="term" value="P:glycerol metabolic process"/>
    <property type="evidence" value="ECO:0007669"/>
    <property type="project" value="UniProtKB-KW"/>
</dbReference>
<dbReference type="Gene3D" id="3.50.50.60">
    <property type="entry name" value="FAD/NAD(P)-binding domain"/>
    <property type="match status" value="1"/>
</dbReference>
<name>A0A6J7PU26_9ZZZZ</name>
<evidence type="ECO:0000256" key="5">
    <source>
        <dbReference type="ARBA" id="ARBA00022827"/>
    </source>
</evidence>
<dbReference type="InterPro" id="IPR000447">
    <property type="entry name" value="G3P_DH_FAD-dep"/>
</dbReference>
<reference evidence="9" key="1">
    <citation type="submission" date="2020-05" db="EMBL/GenBank/DDBJ databases">
        <authorList>
            <person name="Chiriac C."/>
            <person name="Salcher M."/>
            <person name="Ghai R."/>
            <person name="Kavagutti S V."/>
        </authorList>
    </citation>
    <scope>NUCLEOTIDE SEQUENCE</scope>
</reference>
<dbReference type="EMBL" id="CAFBPF010000039">
    <property type="protein sequence ID" value="CAB5005982.1"/>
    <property type="molecule type" value="Genomic_DNA"/>
</dbReference>
<dbReference type="InterPro" id="IPR031656">
    <property type="entry name" value="DAO_C"/>
</dbReference>
<keyword evidence="5" id="KW-0274">FAD</keyword>
<evidence type="ECO:0000313" key="9">
    <source>
        <dbReference type="EMBL" id="CAB5005982.1"/>
    </source>
</evidence>
<dbReference type="InterPro" id="IPR038299">
    <property type="entry name" value="DAO_C_sf"/>
</dbReference>
<gene>
    <name evidence="9" type="ORF">UFOPK4071_00456</name>
</gene>
<dbReference type="Pfam" id="PF01266">
    <property type="entry name" value="DAO"/>
    <property type="match status" value="1"/>
</dbReference>
<evidence type="ECO:0000256" key="6">
    <source>
        <dbReference type="ARBA" id="ARBA00023002"/>
    </source>
</evidence>
<evidence type="ECO:0000259" key="8">
    <source>
        <dbReference type="Pfam" id="PF16901"/>
    </source>
</evidence>
<comment type="cofactor">
    <cofactor evidence="1">
        <name>FAD</name>
        <dbReference type="ChEBI" id="CHEBI:57692"/>
    </cofactor>
</comment>
<keyword evidence="4" id="KW-0319">Glycerol metabolism</keyword>
<dbReference type="GO" id="GO:0004368">
    <property type="term" value="F:glycerol-3-phosphate dehydrogenase (quinone) activity"/>
    <property type="evidence" value="ECO:0007669"/>
    <property type="project" value="InterPro"/>
</dbReference>
<dbReference type="InterPro" id="IPR006076">
    <property type="entry name" value="FAD-dep_OxRdtase"/>
</dbReference>
<protein>
    <submittedName>
        <fullName evidence="9">Unannotated protein</fullName>
    </submittedName>
</protein>
<evidence type="ECO:0000259" key="7">
    <source>
        <dbReference type="Pfam" id="PF01266"/>
    </source>
</evidence>
<dbReference type="Gene3D" id="1.10.8.870">
    <property type="entry name" value="Alpha-glycerophosphate oxidase, cap domain"/>
    <property type="match status" value="1"/>
</dbReference>
<keyword evidence="6" id="KW-0560">Oxidoreductase</keyword>
<proteinExistence type="inferred from homology"/>
<keyword evidence="3" id="KW-0285">Flavoprotein</keyword>
<evidence type="ECO:0000256" key="1">
    <source>
        <dbReference type="ARBA" id="ARBA00001974"/>
    </source>
</evidence>
<dbReference type="GO" id="GO:0046168">
    <property type="term" value="P:glycerol-3-phosphate catabolic process"/>
    <property type="evidence" value="ECO:0007669"/>
    <property type="project" value="TreeGrafter"/>
</dbReference>
<comment type="similarity">
    <text evidence="2">Belongs to the FAD-dependent glycerol-3-phosphate dehydrogenase family.</text>
</comment>
<dbReference type="Gene3D" id="3.30.9.10">
    <property type="entry name" value="D-Amino Acid Oxidase, subunit A, domain 2"/>
    <property type="match status" value="1"/>
</dbReference>
<dbReference type="PRINTS" id="PR01001">
    <property type="entry name" value="FADG3PDH"/>
</dbReference>
<dbReference type="Pfam" id="PF16901">
    <property type="entry name" value="DAO_C"/>
    <property type="match status" value="1"/>
</dbReference>
<feature type="domain" description="FAD dependent oxidoreductase" evidence="7">
    <location>
        <begin position="25"/>
        <end position="387"/>
    </location>
</feature>
<evidence type="ECO:0000256" key="3">
    <source>
        <dbReference type="ARBA" id="ARBA00022630"/>
    </source>
</evidence>
<sequence>MPSAAELSTFNRSDALARLESEEFDVLVIGGGITGVGVALDAVSRGLRTALVERDDFSSGTSSKSSKLAHGGLRYLQQREFGLVYEALYERTVMLRNAPHLVRKLPFLIPLLSRDGLINPKISRALGSALWMYDLTGGARIGKLHKRISKSEALEHMPTLREANLSGAYIYYDAQVDDSRLTLTVARTAAEFGAAVANHTKVVSLNKDSSGQVSGATVEAGGRQFEIKARAVVNAAGVWSDSIRAMDEGKDPHSIRPAKGIHITVPWSKVRNDIAAIIPVPKDKRSIFVVPWGEHTYVGTTDTDYEGDIDDPQCTPEDISYCIDAMNLVMSEQISESDVTAVWAGLRPLISGGTVGNKTADLSRKHGVSTSDGGVTTITGGKLTTYRRMSADTVDRVADRLGINAKSRTKRVPLFGAEGDHGSDEHLAGRFGSASRDVAAIATSDPALAEPLVAGLPYSRAEAVYAVRFEMAQTLADVLERRTRSRILARDASLAAAHSTASIIGAELGWDLSREQAEVSAYQASIEHERSVGGLPAAATDNGFGA</sequence>
<accession>A0A6J7PU26</accession>
<dbReference type="AlphaFoldDB" id="A0A6J7PU26"/>
<dbReference type="PANTHER" id="PTHR11985:SF35">
    <property type="entry name" value="ANAEROBIC GLYCEROL-3-PHOSPHATE DEHYDROGENASE SUBUNIT A"/>
    <property type="match status" value="1"/>
</dbReference>